<dbReference type="KEGG" id="pmai:CF386_08955"/>
<name>A0A220VFT2_9GAMM</name>
<keyword evidence="1" id="KW-0175">Coiled coil</keyword>
<organism evidence="4 5">
    <name type="scientific">Paraphotobacterium marinum</name>
    <dbReference type="NCBI Taxonomy" id="1755811"/>
    <lineage>
        <taxon>Bacteria</taxon>
        <taxon>Pseudomonadati</taxon>
        <taxon>Pseudomonadota</taxon>
        <taxon>Gammaproteobacteria</taxon>
        <taxon>Vibrionales</taxon>
        <taxon>Vibrionaceae</taxon>
        <taxon>Paraphotobacterium</taxon>
    </lineage>
</organism>
<protein>
    <recommendedName>
        <fullName evidence="6">Lipoprotein</fullName>
    </recommendedName>
</protein>
<feature type="signal peptide" evidence="3">
    <location>
        <begin position="1"/>
        <end position="22"/>
    </location>
</feature>
<reference evidence="4 5" key="1">
    <citation type="journal article" date="2016" name="Int. J. Syst. Evol. Microbiol.">
        <title>Paraphotobacterium marinum gen. nov., sp. nov., a member of the family Vibrionaceae, isolated from surface seawater.</title>
        <authorList>
            <person name="Huang Z."/>
            <person name="Dong C."/>
            <person name="Shao Z."/>
        </authorList>
    </citation>
    <scope>NUCLEOTIDE SEQUENCE [LARGE SCALE GENOMIC DNA]</scope>
    <source>
        <strain evidence="4 5">NSCS20N07D</strain>
    </source>
</reference>
<evidence type="ECO:0000256" key="3">
    <source>
        <dbReference type="SAM" id="SignalP"/>
    </source>
</evidence>
<evidence type="ECO:0000313" key="5">
    <source>
        <dbReference type="Proteomes" id="UP000242175"/>
    </source>
</evidence>
<evidence type="ECO:0000256" key="1">
    <source>
        <dbReference type="SAM" id="Coils"/>
    </source>
</evidence>
<sequence>MKIFRKKLLPTLVIGSVACLSACGSGSSGSDNKKPTPKTTEFTATTQPQYNNKSGQVGYVFFDISEEQNQLQISNQNSKQSINLNILKQRCKELKDAFNKTYNKNSLYKGITDIYVNDLSSKSDKSIRTINDEKAILDARVEIKDNKVSKNRCVLQLGDGLVLRSKNYTDKAPEIIITKRKDGKIEMQNGTISLAGDFSKDGANITLQLLSNPTKMFVNNYTPDGEYFKYDNSKSGVITNYTSGFSGVKLQKNLSAQKTISFKGSGFYDHDEKKIDISKINTDGVKESFQTLDSQGGNYTSFGLVDPIGTTPLFIDLRPKSPVFYYDLSFTVSNLEYNQHNADLQNVYFGITEPGYEVYLYSYGKNS</sequence>
<gene>
    <name evidence="4" type="ORF">CF386_08955</name>
</gene>
<dbReference type="RefSeq" id="WP_089074097.1">
    <property type="nucleotide sequence ID" value="NZ_CBCSAM010000002.1"/>
</dbReference>
<feature type="compositionally biased region" description="Low complexity" evidence="2">
    <location>
        <begin position="37"/>
        <end position="48"/>
    </location>
</feature>
<keyword evidence="3" id="KW-0732">Signal</keyword>
<feature type="chain" id="PRO_5012149058" description="Lipoprotein" evidence="3">
    <location>
        <begin position="23"/>
        <end position="367"/>
    </location>
</feature>
<evidence type="ECO:0000256" key="2">
    <source>
        <dbReference type="SAM" id="MobiDB-lite"/>
    </source>
</evidence>
<feature type="coiled-coil region" evidence="1">
    <location>
        <begin position="77"/>
        <end position="104"/>
    </location>
</feature>
<dbReference type="AlphaFoldDB" id="A0A220VFT2"/>
<keyword evidence="5" id="KW-1185">Reference proteome</keyword>
<dbReference type="EMBL" id="CP022356">
    <property type="protein sequence ID" value="ASK79189.1"/>
    <property type="molecule type" value="Genomic_DNA"/>
</dbReference>
<accession>A0A220VFT2</accession>
<proteinExistence type="predicted"/>
<evidence type="ECO:0008006" key="6">
    <source>
        <dbReference type="Google" id="ProtNLM"/>
    </source>
</evidence>
<dbReference type="Proteomes" id="UP000242175">
    <property type="component" value="Chromosome small"/>
</dbReference>
<feature type="region of interest" description="Disordered" evidence="2">
    <location>
        <begin position="25"/>
        <end position="48"/>
    </location>
</feature>
<dbReference type="PROSITE" id="PS51257">
    <property type="entry name" value="PROKAR_LIPOPROTEIN"/>
    <property type="match status" value="1"/>
</dbReference>
<evidence type="ECO:0000313" key="4">
    <source>
        <dbReference type="EMBL" id="ASK79189.1"/>
    </source>
</evidence>